<dbReference type="EMBL" id="JBHSGW010000001">
    <property type="protein sequence ID" value="MFC4738651.1"/>
    <property type="molecule type" value="Genomic_DNA"/>
</dbReference>
<sequence>MQFGNFKIIVLIFFFTSIGFSQTLEDQIYDAVDSFISNTNKKSLEILNGKEKDFSKKVKTFDEQLALVILYCNKGSFEMKNNLEKNAITTYEKAWKLFDKNKLSNYDIVEYCLKPLGTLYTKSGNFTLAENIIKKYIFIAEKEDNQTTIISGYINLSIVYKSIGKYQTAIDLLQKVAKNKAVSSLQNKRIQEELAVNFLGLKKFENANQLLKKSNENNYQSLKSKSFLELQKNNPKEAISYFENAKTYFFKTNNFTAREVAKMYMDEASLYLFLKDDTKAKNLLSKALQTLLPLEKNMTLPKKNSLYAENTFLAIFDVLAQLETNSQKKIDYYNLSFYVSDLIKDNIASQESLIIQQFDDRKRTEKCLETFWNEYQKTNEDSWIEKAFLFAEKSKSVVLKEKNQLKTLLELHPKNKDLLVQNQLTSQQEKLINKLIRLQITGENPNEIETINSELASISMELKSYNEKIQKQFKNDIQKQFRLSDLFDKIENDKAQLVYFFWGNESVYEFQIIDGKIIWNQIKIDGSFASNLKNFIHFFDNASVINNDINLFTKTSFQLFENLKISALQKDKNTIIIPDGLLNFVSFDALVTQKTTSKNYSKVPFLVFQNKLAYQTNATFYIENIPREKQNTIVGFFPVFENTNAELMYSKEEAKALQSLKAKLFMNENASKENFIKNCSKYNILHVSTHGTSGTFNEPATLVFYDELLLIQELYALENCHPQLVVLSACETGIGKLQKGEGAISIARAFQYAGAENILFSLWKINDYATAQLMTNFYKNFEKTNSFFESNYLSKMDYLQNEEISNAKKSPYYWSSFVYYGSIDVEENNYFYYLLFGGILIIILLLIYGRNSRFFKREKIQKDKV</sequence>
<evidence type="ECO:0000313" key="4">
    <source>
        <dbReference type="Proteomes" id="UP001595885"/>
    </source>
</evidence>
<evidence type="ECO:0000313" key="3">
    <source>
        <dbReference type="EMBL" id="MFC4738651.1"/>
    </source>
</evidence>
<dbReference type="RefSeq" id="WP_379737722.1">
    <property type="nucleotide sequence ID" value="NZ_JBHSGW010000001.1"/>
</dbReference>
<dbReference type="SUPFAM" id="SSF48452">
    <property type="entry name" value="TPR-like"/>
    <property type="match status" value="1"/>
</dbReference>
<reference evidence="4" key="1">
    <citation type="journal article" date="2019" name="Int. J. Syst. Evol. Microbiol.">
        <title>The Global Catalogue of Microorganisms (GCM) 10K type strain sequencing project: providing services to taxonomists for standard genome sequencing and annotation.</title>
        <authorList>
            <consortium name="The Broad Institute Genomics Platform"/>
            <consortium name="The Broad Institute Genome Sequencing Center for Infectious Disease"/>
            <person name="Wu L."/>
            <person name="Ma J."/>
        </authorList>
    </citation>
    <scope>NUCLEOTIDE SEQUENCE [LARGE SCALE GENOMIC DNA]</scope>
    <source>
        <strain evidence="4">CCUG 50349</strain>
    </source>
</reference>
<keyword evidence="4" id="KW-1185">Reference proteome</keyword>
<proteinExistence type="predicted"/>
<dbReference type="InterPro" id="IPR024983">
    <property type="entry name" value="CHAT_dom"/>
</dbReference>
<dbReference type="InterPro" id="IPR011990">
    <property type="entry name" value="TPR-like_helical_dom_sf"/>
</dbReference>
<keyword evidence="1" id="KW-0472">Membrane</keyword>
<dbReference type="Gene3D" id="1.25.40.10">
    <property type="entry name" value="Tetratricopeptide repeat domain"/>
    <property type="match status" value="1"/>
</dbReference>
<organism evidence="3 4">
    <name type="scientific">Flavobacterium ponti</name>
    <dbReference type="NCBI Taxonomy" id="665133"/>
    <lineage>
        <taxon>Bacteria</taxon>
        <taxon>Pseudomonadati</taxon>
        <taxon>Bacteroidota</taxon>
        <taxon>Flavobacteriia</taxon>
        <taxon>Flavobacteriales</taxon>
        <taxon>Flavobacteriaceae</taxon>
        <taxon>Flavobacterium</taxon>
    </lineage>
</organism>
<dbReference type="Pfam" id="PF12770">
    <property type="entry name" value="CHAT"/>
    <property type="match status" value="1"/>
</dbReference>
<dbReference type="Proteomes" id="UP001595885">
    <property type="component" value="Unassembled WGS sequence"/>
</dbReference>
<comment type="caution">
    <text evidence="3">The sequence shown here is derived from an EMBL/GenBank/DDBJ whole genome shotgun (WGS) entry which is preliminary data.</text>
</comment>
<evidence type="ECO:0000259" key="2">
    <source>
        <dbReference type="Pfam" id="PF12770"/>
    </source>
</evidence>
<accession>A0ABV9P0I2</accession>
<dbReference type="PANTHER" id="PTHR10098">
    <property type="entry name" value="RAPSYN-RELATED"/>
    <property type="match status" value="1"/>
</dbReference>
<gene>
    <name evidence="3" type="ORF">ACFO3U_01450</name>
</gene>
<keyword evidence="1" id="KW-1133">Transmembrane helix</keyword>
<evidence type="ECO:0000256" key="1">
    <source>
        <dbReference type="SAM" id="Phobius"/>
    </source>
</evidence>
<name>A0ABV9P0I2_9FLAO</name>
<keyword evidence="1" id="KW-0812">Transmembrane</keyword>
<protein>
    <submittedName>
        <fullName evidence="3">CHAT domain-containing protein</fullName>
    </submittedName>
</protein>
<feature type="transmembrane region" description="Helical" evidence="1">
    <location>
        <begin position="830"/>
        <end position="849"/>
    </location>
</feature>
<feature type="domain" description="CHAT" evidence="2">
    <location>
        <begin position="572"/>
        <end position="822"/>
    </location>
</feature>